<dbReference type="InterPro" id="IPR036182">
    <property type="entry name" value="PCuAC_sf"/>
</dbReference>
<gene>
    <name evidence="3" type="ORF">GTS_24570</name>
</gene>
<dbReference type="RefSeq" id="WP_225978331.1">
    <property type="nucleotide sequence ID" value="NZ_BJFL01000009.1"/>
</dbReference>
<feature type="compositionally biased region" description="Low complexity" evidence="1">
    <location>
        <begin position="128"/>
        <end position="170"/>
    </location>
</feature>
<accession>A0A4D4J5T7</accession>
<protein>
    <recommendedName>
        <fullName evidence="5">Copper chaperone PCu(A)C</fullName>
    </recommendedName>
</protein>
<proteinExistence type="predicted"/>
<feature type="region of interest" description="Disordered" evidence="1">
    <location>
        <begin position="127"/>
        <end position="170"/>
    </location>
</feature>
<feature type="chain" id="PRO_5039495194" description="Copper chaperone PCu(A)C" evidence="2">
    <location>
        <begin position="29"/>
        <end position="221"/>
    </location>
</feature>
<sequence>MSRAQQNTTARRRLVPAALGFGLVLALAGCGAGQITQTDTQVAAVNGVSGQAGRIGVRDAQLVFPPSAARYYPKGSDAALVTTIVNDGSSGDRLVSVSSPAASSVNLQGSTVLPAAFALTAVGPSAEGGTSASAPATPTSAATATSTSAPASSSAGAPSSTSAPGGAGSAAALPVGRITITLVNLTRDVRPGETIPVTFVFANSGQVTLDVPIGAPQTPRS</sequence>
<dbReference type="Gene3D" id="2.60.40.1890">
    <property type="entry name" value="PCu(A)C copper chaperone"/>
    <property type="match status" value="1"/>
</dbReference>
<dbReference type="EMBL" id="BJFL01000009">
    <property type="protein sequence ID" value="GDY30824.1"/>
    <property type="molecule type" value="Genomic_DNA"/>
</dbReference>
<comment type="caution">
    <text evidence="3">The sequence shown here is derived from an EMBL/GenBank/DDBJ whole genome shotgun (WGS) entry which is preliminary data.</text>
</comment>
<dbReference type="Proteomes" id="UP000298860">
    <property type="component" value="Unassembled WGS sequence"/>
</dbReference>
<reference evidence="4" key="1">
    <citation type="submission" date="2019-04" db="EMBL/GenBank/DDBJ databases">
        <title>Draft genome sequence of Pseudonocardiaceae bacterium SL3-2-4.</title>
        <authorList>
            <person name="Ningsih F."/>
            <person name="Yokota A."/>
            <person name="Sakai Y."/>
            <person name="Nanatani K."/>
            <person name="Yabe S."/>
            <person name="Oetari A."/>
            <person name="Sjamsuridzal W."/>
        </authorList>
    </citation>
    <scope>NUCLEOTIDE SEQUENCE [LARGE SCALE GENOMIC DNA]</scope>
    <source>
        <strain evidence="4">SL3-2-4</strain>
    </source>
</reference>
<dbReference type="Pfam" id="PF04314">
    <property type="entry name" value="PCuAC"/>
    <property type="match status" value="1"/>
</dbReference>
<evidence type="ECO:0000256" key="1">
    <source>
        <dbReference type="SAM" id="MobiDB-lite"/>
    </source>
</evidence>
<dbReference type="PROSITE" id="PS51257">
    <property type="entry name" value="PROKAR_LIPOPROTEIN"/>
    <property type="match status" value="1"/>
</dbReference>
<keyword evidence="2" id="KW-0732">Signal</keyword>
<dbReference type="SUPFAM" id="SSF110087">
    <property type="entry name" value="DR1885-like metal-binding protein"/>
    <property type="match status" value="2"/>
</dbReference>
<dbReference type="InterPro" id="IPR007410">
    <property type="entry name" value="LpqE-like"/>
</dbReference>
<evidence type="ECO:0000313" key="3">
    <source>
        <dbReference type="EMBL" id="GDY30824.1"/>
    </source>
</evidence>
<keyword evidence="4" id="KW-1185">Reference proteome</keyword>
<dbReference type="AlphaFoldDB" id="A0A4D4J5T7"/>
<evidence type="ECO:0000313" key="4">
    <source>
        <dbReference type="Proteomes" id="UP000298860"/>
    </source>
</evidence>
<organism evidence="3 4">
    <name type="scientific">Gandjariella thermophila</name>
    <dbReference type="NCBI Taxonomy" id="1931992"/>
    <lineage>
        <taxon>Bacteria</taxon>
        <taxon>Bacillati</taxon>
        <taxon>Actinomycetota</taxon>
        <taxon>Actinomycetes</taxon>
        <taxon>Pseudonocardiales</taxon>
        <taxon>Pseudonocardiaceae</taxon>
        <taxon>Gandjariella</taxon>
    </lineage>
</organism>
<evidence type="ECO:0000256" key="2">
    <source>
        <dbReference type="SAM" id="SignalP"/>
    </source>
</evidence>
<evidence type="ECO:0008006" key="5">
    <source>
        <dbReference type="Google" id="ProtNLM"/>
    </source>
</evidence>
<feature type="signal peptide" evidence="2">
    <location>
        <begin position="1"/>
        <end position="28"/>
    </location>
</feature>
<name>A0A4D4J5T7_9PSEU</name>